<sequence length="643" mass="73684">MWGSLTLVWICIVLIFLFIRIQKPKNFPPGPQPLPIFGNLLHLNIANPLKDFKRFSEQYGNVYGLFWGSKPAVVLNGFEVIKEALVTKAGDFSGRPQDFMTNHMTENKGVILADYGPGWKEHRRFALMTLRNFGLGKQSMEERILKEISHIVACLDQNAARCQREIDDVLEGKDQASFEDRHSMPYTQAVIHEVQRVANTVPLSVFHCTTKDTELMGYNIPKGTLVIPNLTSVLNDEGQWKFPHEFNPDNFLNDQDQFEKPEAFMPFSTEPSVLNGTTKETEIMGYNIPKRTLVIANLTSVLGHEGQWKFPHEFKPFSAGVIMADYGPSWREHRRFALMTLKNFGLGKAINGGRILEEISHVSSHLEVNAGKSIDPQTLFHNASCDIICSILFGSRYEYEHEFFQKMIKMMSENSKIANGPWGMVYDTMPLLRNLPLPFQKALRDYNTVKMYASGIVNEHRATREPGEPRDVIDSYLDEMEKDKVQVSFEDRHKMPYTQAVIHECQRMASTLPLSVFHCTTRETKLMGYQIPKGTLIIPDLSSVLYEKDKWKFPHEFNPANFLNDMGQFEKPEAFMPFSVGPRTCLGEGLARMELFLILVSLMRRYQFIWPEDAGEPDFTPVFGVTQAPRPYKMIAKLRETRN</sequence>
<dbReference type="InterPro" id="IPR001128">
    <property type="entry name" value="Cyt_P450"/>
</dbReference>
<dbReference type="PROSITE" id="PS00086">
    <property type="entry name" value="CYTOCHROME_P450"/>
    <property type="match status" value="1"/>
</dbReference>
<dbReference type="PANTHER" id="PTHR24300">
    <property type="entry name" value="CYTOCHROME P450 508A4-RELATED"/>
    <property type="match status" value="1"/>
</dbReference>
<dbReference type="InterPro" id="IPR017972">
    <property type="entry name" value="Cyt_P450_CS"/>
</dbReference>
<keyword evidence="8" id="KW-0732">Signal</keyword>
<dbReference type="SUPFAM" id="SSF48264">
    <property type="entry name" value="Cytochrome P450"/>
    <property type="match status" value="3"/>
</dbReference>
<evidence type="ECO:0000256" key="4">
    <source>
        <dbReference type="ARBA" id="ARBA00022723"/>
    </source>
</evidence>
<keyword evidence="10" id="KW-1185">Reference proteome</keyword>
<evidence type="ECO:0000256" key="8">
    <source>
        <dbReference type="SAM" id="SignalP"/>
    </source>
</evidence>
<evidence type="ECO:0000256" key="6">
    <source>
        <dbReference type="PIRSR" id="PIRSR602401-1"/>
    </source>
</evidence>
<dbReference type="PRINTS" id="PR00463">
    <property type="entry name" value="EP450I"/>
</dbReference>
<reference evidence="9 10" key="1">
    <citation type="journal article" date="2019" name="Mol. Ecol. Resour.">
        <title>Chromosome-level genome assembly of Triplophysa tibetana, a fish adapted to the harsh high-altitude environment of the Tibetan Plateau.</title>
        <authorList>
            <person name="Yang X."/>
            <person name="Liu H."/>
            <person name="Ma Z."/>
            <person name="Zou Y."/>
            <person name="Zou M."/>
            <person name="Mao Y."/>
            <person name="Li X."/>
            <person name="Wang H."/>
            <person name="Chen T."/>
            <person name="Wang W."/>
            <person name="Yang R."/>
        </authorList>
    </citation>
    <scope>NUCLEOTIDE SEQUENCE [LARGE SCALE GENOMIC DNA]</scope>
    <source>
        <strain evidence="9">TTIB1903HZAU</strain>
        <tissue evidence="9">Muscle</tissue>
    </source>
</reference>
<evidence type="ECO:0000256" key="1">
    <source>
        <dbReference type="ARBA" id="ARBA00001971"/>
    </source>
</evidence>
<dbReference type="EMBL" id="SOYY01000002">
    <property type="protein sequence ID" value="KAA0724465.1"/>
    <property type="molecule type" value="Genomic_DNA"/>
</dbReference>
<feature type="binding site" description="axial binding residue" evidence="6">
    <location>
        <position position="585"/>
    </location>
    <ligand>
        <name>heme</name>
        <dbReference type="ChEBI" id="CHEBI:30413"/>
    </ligand>
    <ligandPart>
        <name>Fe</name>
        <dbReference type="ChEBI" id="CHEBI:18248"/>
    </ligandPart>
</feature>
<organism evidence="9 10">
    <name type="scientific">Triplophysa tibetana</name>
    <dbReference type="NCBI Taxonomy" id="1572043"/>
    <lineage>
        <taxon>Eukaryota</taxon>
        <taxon>Metazoa</taxon>
        <taxon>Chordata</taxon>
        <taxon>Craniata</taxon>
        <taxon>Vertebrata</taxon>
        <taxon>Euteleostomi</taxon>
        <taxon>Actinopterygii</taxon>
        <taxon>Neopterygii</taxon>
        <taxon>Teleostei</taxon>
        <taxon>Ostariophysi</taxon>
        <taxon>Cypriniformes</taxon>
        <taxon>Nemacheilidae</taxon>
        <taxon>Triplophysa</taxon>
    </lineage>
</organism>
<protein>
    <submittedName>
        <fullName evidence="9">Cytochrome P450 2D9</fullName>
    </submittedName>
</protein>
<keyword evidence="7" id="KW-0503">Monooxygenase</keyword>
<comment type="cofactor">
    <cofactor evidence="1 6">
        <name>heme</name>
        <dbReference type="ChEBI" id="CHEBI:30413"/>
    </cofactor>
</comment>
<keyword evidence="7" id="KW-0560">Oxidoreductase</keyword>
<feature type="chain" id="PRO_5022774479" evidence="8">
    <location>
        <begin position="22"/>
        <end position="643"/>
    </location>
</feature>
<evidence type="ECO:0000256" key="3">
    <source>
        <dbReference type="ARBA" id="ARBA00022617"/>
    </source>
</evidence>
<gene>
    <name evidence="9" type="ORF">E1301_Tti003733</name>
</gene>
<dbReference type="Gene3D" id="1.10.630.10">
    <property type="entry name" value="Cytochrome P450"/>
    <property type="match status" value="4"/>
</dbReference>
<accession>A0A5A9PRV5</accession>
<dbReference type="PANTHER" id="PTHR24300:SF327">
    <property type="entry name" value="CYTOCHROME P450 2F2-RELATED"/>
    <property type="match status" value="1"/>
</dbReference>
<evidence type="ECO:0000313" key="9">
    <source>
        <dbReference type="EMBL" id="KAA0724465.1"/>
    </source>
</evidence>
<keyword evidence="3 6" id="KW-0349">Heme</keyword>
<dbReference type="InterPro" id="IPR036396">
    <property type="entry name" value="Cyt_P450_sf"/>
</dbReference>
<evidence type="ECO:0000256" key="7">
    <source>
        <dbReference type="RuleBase" id="RU000461"/>
    </source>
</evidence>
<dbReference type="GO" id="GO:0016712">
    <property type="term" value="F:oxidoreductase activity, acting on paired donors, with incorporation or reduction of molecular oxygen, reduced flavin or flavoprotein as one donor, and incorporation of one atom of oxygen"/>
    <property type="evidence" value="ECO:0007669"/>
    <property type="project" value="TreeGrafter"/>
</dbReference>
<dbReference type="GO" id="GO:0020037">
    <property type="term" value="F:heme binding"/>
    <property type="evidence" value="ECO:0007669"/>
    <property type="project" value="InterPro"/>
</dbReference>
<dbReference type="AlphaFoldDB" id="A0A5A9PRV5"/>
<name>A0A5A9PRV5_9TELE</name>
<dbReference type="Pfam" id="PF00067">
    <property type="entry name" value="p450"/>
    <property type="match status" value="3"/>
</dbReference>
<dbReference type="PRINTS" id="PR00385">
    <property type="entry name" value="P450"/>
</dbReference>
<dbReference type="GO" id="GO:0006805">
    <property type="term" value="P:xenobiotic metabolic process"/>
    <property type="evidence" value="ECO:0007669"/>
    <property type="project" value="TreeGrafter"/>
</dbReference>
<evidence type="ECO:0000313" key="10">
    <source>
        <dbReference type="Proteomes" id="UP000324632"/>
    </source>
</evidence>
<dbReference type="GO" id="GO:0005737">
    <property type="term" value="C:cytoplasm"/>
    <property type="evidence" value="ECO:0007669"/>
    <property type="project" value="TreeGrafter"/>
</dbReference>
<keyword evidence="4 6" id="KW-0479">Metal-binding</keyword>
<evidence type="ECO:0000256" key="2">
    <source>
        <dbReference type="ARBA" id="ARBA00010617"/>
    </source>
</evidence>
<dbReference type="GO" id="GO:0006082">
    <property type="term" value="P:organic acid metabolic process"/>
    <property type="evidence" value="ECO:0007669"/>
    <property type="project" value="TreeGrafter"/>
</dbReference>
<feature type="signal peptide" evidence="8">
    <location>
        <begin position="1"/>
        <end position="21"/>
    </location>
</feature>
<comment type="similarity">
    <text evidence="2 7">Belongs to the cytochrome P450 family.</text>
</comment>
<dbReference type="GO" id="GO:0005506">
    <property type="term" value="F:iron ion binding"/>
    <property type="evidence" value="ECO:0007669"/>
    <property type="project" value="InterPro"/>
</dbReference>
<proteinExistence type="inferred from homology"/>
<dbReference type="InterPro" id="IPR002401">
    <property type="entry name" value="Cyt_P450_E_grp-I"/>
</dbReference>
<dbReference type="Proteomes" id="UP000324632">
    <property type="component" value="Chromosome 2"/>
</dbReference>
<evidence type="ECO:0000256" key="5">
    <source>
        <dbReference type="ARBA" id="ARBA00023004"/>
    </source>
</evidence>
<comment type="caution">
    <text evidence="9">The sequence shown here is derived from an EMBL/GenBank/DDBJ whole genome shotgun (WGS) entry which is preliminary data.</text>
</comment>
<keyword evidence="5 6" id="KW-0408">Iron</keyword>
<dbReference type="InterPro" id="IPR050182">
    <property type="entry name" value="Cytochrome_P450_fam2"/>
</dbReference>